<protein>
    <submittedName>
        <fullName evidence="1">Uncharacterized protein</fullName>
    </submittedName>
</protein>
<organism evidence="1 2">
    <name type="scientific">Ignelater luminosus</name>
    <name type="common">Cucubano</name>
    <name type="synonym">Pyrophorus luminosus</name>
    <dbReference type="NCBI Taxonomy" id="2038154"/>
    <lineage>
        <taxon>Eukaryota</taxon>
        <taxon>Metazoa</taxon>
        <taxon>Ecdysozoa</taxon>
        <taxon>Arthropoda</taxon>
        <taxon>Hexapoda</taxon>
        <taxon>Insecta</taxon>
        <taxon>Pterygota</taxon>
        <taxon>Neoptera</taxon>
        <taxon>Endopterygota</taxon>
        <taxon>Coleoptera</taxon>
        <taxon>Polyphaga</taxon>
        <taxon>Elateriformia</taxon>
        <taxon>Elateroidea</taxon>
        <taxon>Elateridae</taxon>
        <taxon>Agrypninae</taxon>
        <taxon>Pyrophorini</taxon>
        <taxon>Ignelater</taxon>
    </lineage>
</organism>
<name>A0A8K0DH80_IGNLU</name>
<gene>
    <name evidence="1" type="ORF">ILUMI_02067</name>
</gene>
<accession>A0A8K0DH80</accession>
<dbReference type="AlphaFoldDB" id="A0A8K0DH80"/>
<evidence type="ECO:0000313" key="1">
    <source>
        <dbReference type="EMBL" id="KAF2904114.1"/>
    </source>
</evidence>
<dbReference type="OrthoDB" id="6781756at2759"/>
<proteinExistence type="predicted"/>
<dbReference type="EMBL" id="VTPC01000856">
    <property type="protein sequence ID" value="KAF2904114.1"/>
    <property type="molecule type" value="Genomic_DNA"/>
</dbReference>
<comment type="caution">
    <text evidence="1">The sequence shown here is derived from an EMBL/GenBank/DDBJ whole genome shotgun (WGS) entry which is preliminary data.</text>
</comment>
<evidence type="ECO:0000313" key="2">
    <source>
        <dbReference type="Proteomes" id="UP000801492"/>
    </source>
</evidence>
<keyword evidence="2" id="KW-1185">Reference proteome</keyword>
<reference evidence="1" key="1">
    <citation type="submission" date="2019-08" db="EMBL/GenBank/DDBJ databases">
        <title>The genome of the North American firefly Photinus pyralis.</title>
        <authorList>
            <consortium name="Photinus pyralis genome working group"/>
            <person name="Fallon T.R."/>
            <person name="Sander Lower S.E."/>
            <person name="Weng J.-K."/>
        </authorList>
    </citation>
    <scope>NUCLEOTIDE SEQUENCE</scope>
    <source>
        <strain evidence="1">TRF0915ILg1</strain>
        <tissue evidence="1">Whole body</tissue>
    </source>
</reference>
<dbReference type="Proteomes" id="UP000801492">
    <property type="component" value="Unassembled WGS sequence"/>
</dbReference>
<sequence>MNFVKEETTGLHSALYFHCDNCDKTVVLSSDHPSKQKDVNKSVVWGYLNTVQKAGKEKKQHAIDKVNLTVVDRKEIPYITVIVNGGWSKP</sequence>